<dbReference type="GO" id="GO:0005829">
    <property type="term" value="C:cytosol"/>
    <property type="evidence" value="ECO:0007669"/>
    <property type="project" value="TreeGrafter"/>
</dbReference>
<keyword evidence="2" id="KW-0288">FMN</keyword>
<dbReference type="GO" id="GO:0016491">
    <property type="term" value="F:oxidoreductase activity"/>
    <property type="evidence" value="ECO:0007669"/>
    <property type="project" value="InterPro"/>
</dbReference>
<dbReference type="Proteomes" id="UP000265691">
    <property type="component" value="Unassembled WGS sequence"/>
</dbReference>
<evidence type="ECO:0000256" key="1">
    <source>
        <dbReference type="ARBA" id="ARBA00001917"/>
    </source>
</evidence>
<evidence type="ECO:0000313" key="5">
    <source>
        <dbReference type="Proteomes" id="UP000265691"/>
    </source>
</evidence>
<dbReference type="PANTHER" id="PTHR30543:SF21">
    <property type="entry name" value="NAD(P)H-DEPENDENT FMN REDUCTASE LOT6"/>
    <property type="match status" value="1"/>
</dbReference>
<dbReference type="RefSeq" id="WP_119525442.1">
    <property type="nucleotide sequence ID" value="NZ_NRHC01000073.1"/>
</dbReference>
<feature type="domain" description="NADPH-dependent FMN reductase-like" evidence="3">
    <location>
        <begin position="4"/>
        <end position="144"/>
    </location>
</feature>
<dbReference type="InterPro" id="IPR005025">
    <property type="entry name" value="FMN_Rdtase-like_dom"/>
</dbReference>
<dbReference type="EMBL" id="NRHC01000073">
    <property type="protein sequence ID" value="RIY31973.1"/>
    <property type="molecule type" value="Genomic_DNA"/>
</dbReference>
<evidence type="ECO:0000313" key="4">
    <source>
        <dbReference type="EMBL" id="RIY31973.1"/>
    </source>
</evidence>
<dbReference type="Pfam" id="PF03358">
    <property type="entry name" value="FMN_red"/>
    <property type="match status" value="1"/>
</dbReference>
<organism evidence="4 5">
    <name type="scientific">Psittacicella hinzii</name>
    <dbReference type="NCBI Taxonomy" id="2028575"/>
    <lineage>
        <taxon>Bacteria</taxon>
        <taxon>Pseudomonadati</taxon>
        <taxon>Pseudomonadota</taxon>
        <taxon>Gammaproteobacteria</taxon>
        <taxon>Pasteurellales</taxon>
        <taxon>Psittacicellaceae</taxon>
        <taxon>Psittacicella</taxon>
    </lineage>
</organism>
<dbReference type="PANTHER" id="PTHR30543">
    <property type="entry name" value="CHROMATE REDUCTASE"/>
    <property type="match status" value="1"/>
</dbReference>
<dbReference type="InterPro" id="IPR029039">
    <property type="entry name" value="Flavoprotein-like_sf"/>
</dbReference>
<dbReference type="Gene3D" id="3.40.50.360">
    <property type="match status" value="1"/>
</dbReference>
<protein>
    <recommendedName>
        <fullName evidence="3">NADPH-dependent FMN reductase-like domain-containing protein</fullName>
    </recommendedName>
</protein>
<comment type="caution">
    <text evidence="4">The sequence shown here is derived from an EMBL/GenBank/DDBJ whole genome shotgun (WGS) entry which is preliminary data.</text>
</comment>
<sequence>MSKKVLVLKASPRKQSTGELATKWVVDTLKANYADDQVTVVDLATYSLPWNAEPYVPAAAPGEYVSEEVKAWSKEVSSADAVVVVVPEYNSSYPGVFKHAVDLLSTEWAGKKVVVVGYSPSGAFYVVPETTNLLTKVGAQVTAKLAVQSYVLGYEPKTGLSKDFANVANTDAQGNLVFALSTLH</sequence>
<accession>A0A3A1Y153</accession>
<dbReference type="OrthoDB" id="9812295at2"/>
<evidence type="ECO:0000256" key="2">
    <source>
        <dbReference type="ARBA" id="ARBA00022643"/>
    </source>
</evidence>
<dbReference type="GO" id="GO:0010181">
    <property type="term" value="F:FMN binding"/>
    <property type="evidence" value="ECO:0007669"/>
    <property type="project" value="TreeGrafter"/>
</dbReference>
<reference evidence="4 5" key="1">
    <citation type="submission" date="2017-08" db="EMBL/GenBank/DDBJ databases">
        <title>Reclassification of Bisgaard taxon 37 and 44.</title>
        <authorList>
            <person name="Christensen H."/>
        </authorList>
    </citation>
    <scope>NUCLEOTIDE SEQUENCE [LARGE SCALE GENOMIC DNA]</scope>
    <source>
        <strain evidence="4 5">B96_3</strain>
    </source>
</reference>
<comment type="cofactor">
    <cofactor evidence="1">
        <name>FMN</name>
        <dbReference type="ChEBI" id="CHEBI:58210"/>
    </cofactor>
</comment>
<gene>
    <name evidence="4" type="ORF">CKF54_05905</name>
</gene>
<dbReference type="InterPro" id="IPR050712">
    <property type="entry name" value="NAD(P)H-dep_reductase"/>
</dbReference>
<evidence type="ECO:0000259" key="3">
    <source>
        <dbReference type="Pfam" id="PF03358"/>
    </source>
</evidence>
<keyword evidence="5" id="KW-1185">Reference proteome</keyword>
<name>A0A3A1Y153_9GAMM</name>
<dbReference type="AlphaFoldDB" id="A0A3A1Y153"/>
<dbReference type="SUPFAM" id="SSF52218">
    <property type="entry name" value="Flavoproteins"/>
    <property type="match status" value="1"/>
</dbReference>
<proteinExistence type="predicted"/>
<keyword evidence="2" id="KW-0285">Flavoprotein</keyword>